<feature type="compositionally biased region" description="Low complexity" evidence="1">
    <location>
        <begin position="115"/>
        <end position="153"/>
    </location>
</feature>
<feature type="region of interest" description="Disordered" evidence="1">
    <location>
        <begin position="113"/>
        <end position="222"/>
    </location>
</feature>
<sequence length="267" mass="29750">MSKYTTELRFICESYNTDTPSDNGNAEDIIAVAVPKIFDFDYPIFDESYRTTLEANILRHYYTREICCETVGRWKMFLRDRMKLIMPKYNLMYKNLQEIQDKLLFTTDMTEDYKGNGSNTNTNTASGNSTNTTTGSAKNSSTTTSGATSHSASDAWQTANDTPQGALTGIENNQYLSSATHNKGTSDQNSDSNATGSSTAETTQTVKNDSSNTSNGSNNSTQSYVRKLLGKNGGSEYINIYNKLVDSYTDIDELIIDELSDLFFQLW</sequence>
<accession>A0A8S5Q3R5</accession>
<dbReference type="EMBL" id="BK015569">
    <property type="protein sequence ID" value="DAE13770.1"/>
    <property type="molecule type" value="Genomic_DNA"/>
</dbReference>
<evidence type="ECO:0000313" key="2">
    <source>
        <dbReference type="EMBL" id="DAE13770.1"/>
    </source>
</evidence>
<feature type="compositionally biased region" description="Low complexity" evidence="1">
    <location>
        <begin position="208"/>
        <end position="220"/>
    </location>
</feature>
<feature type="compositionally biased region" description="Polar residues" evidence="1">
    <location>
        <begin position="154"/>
        <end position="207"/>
    </location>
</feature>
<organism evidence="2">
    <name type="scientific">Podoviridae sp. ctza028</name>
    <dbReference type="NCBI Taxonomy" id="2825289"/>
    <lineage>
        <taxon>Viruses</taxon>
        <taxon>Duplodnaviria</taxon>
        <taxon>Heunggongvirae</taxon>
        <taxon>Uroviricota</taxon>
        <taxon>Caudoviricetes</taxon>
    </lineage>
</organism>
<proteinExistence type="predicted"/>
<protein>
    <submittedName>
        <fullName evidence="2">Lower collar protein</fullName>
    </submittedName>
</protein>
<name>A0A8S5Q3R5_9CAUD</name>
<reference evidence="2" key="1">
    <citation type="journal article" date="2021" name="Proc. Natl. Acad. Sci. U.S.A.">
        <title>A Catalog of Tens of Thousands of Viruses from Human Metagenomes Reveals Hidden Associations with Chronic Diseases.</title>
        <authorList>
            <person name="Tisza M.J."/>
            <person name="Buck C.B."/>
        </authorList>
    </citation>
    <scope>NUCLEOTIDE SEQUENCE</scope>
    <source>
        <strain evidence="2">Ctza028</strain>
    </source>
</reference>
<evidence type="ECO:0000256" key="1">
    <source>
        <dbReference type="SAM" id="MobiDB-lite"/>
    </source>
</evidence>